<organism evidence="2 3">
    <name type="scientific">Pristionchus pacificus</name>
    <name type="common">Parasitic nematode worm</name>
    <dbReference type="NCBI Taxonomy" id="54126"/>
    <lineage>
        <taxon>Eukaryota</taxon>
        <taxon>Metazoa</taxon>
        <taxon>Ecdysozoa</taxon>
        <taxon>Nematoda</taxon>
        <taxon>Chromadorea</taxon>
        <taxon>Rhabditida</taxon>
        <taxon>Rhabditina</taxon>
        <taxon>Diplogasteromorpha</taxon>
        <taxon>Diplogasteroidea</taxon>
        <taxon>Neodiplogasteridae</taxon>
        <taxon>Pristionchus</taxon>
    </lineage>
</organism>
<reference evidence="3" key="1">
    <citation type="journal article" date="2008" name="Nat. Genet.">
        <title>The Pristionchus pacificus genome provides a unique perspective on nematode lifestyle and parasitism.</title>
        <authorList>
            <person name="Dieterich C."/>
            <person name="Clifton S.W."/>
            <person name="Schuster L.N."/>
            <person name="Chinwalla A."/>
            <person name="Delehaunty K."/>
            <person name="Dinkelacker I."/>
            <person name="Fulton L."/>
            <person name="Fulton R."/>
            <person name="Godfrey J."/>
            <person name="Minx P."/>
            <person name="Mitreva M."/>
            <person name="Roeseler W."/>
            <person name="Tian H."/>
            <person name="Witte H."/>
            <person name="Yang S.P."/>
            <person name="Wilson R.K."/>
            <person name="Sommer R.J."/>
        </authorList>
    </citation>
    <scope>NUCLEOTIDE SEQUENCE [LARGE SCALE GENOMIC DNA]</scope>
    <source>
        <strain evidence="3">PS312</strain>
    </source>
</reference>
<dbReference type="EnsemblMetazoa" id="PPA23695.1">
    <property type="protein sequence ID" value="PPA23695.1"/>
    <property type="gene ID" value="WBGene00113249"/>
</dbReference>
<gene>
    <name evidence="2" type="primary">WBGene00113249</name>
</gene>
<keyword evidence="3" id="KW-1185">Reference proteome</keyword>
<accession>A0A8R1YNZ6</accession>
<feature type="compositionally biased region" description="Basic and acidic residues" evidence="1">
    <location>
        <begin position="8"/>
        <end position="31"/>
    </location>
</feature>
<dbReference type="AlphaFoldDB" id="A0A2A6BEQ2"/>
<evidence type="ECO:0000313" key="2">
    <source>
        <dbReference type="EnsemblMetazoa" id="PPA23695.1"/>
    </source>
</evidence>
<proteinExistence type="predicted"/>
<dbReference type="Proteomes" id="UP000005239">
    <property type="component" value="Unassembled WGS sequence"/>
</dbReference>
<protein>
    <submittedName>
        <fullName evidence="2">Uncharacterized protein</fullName>
    </submittedName>
</protein>
<sequence length="237" mass="26809">MLLPPHGLEPERDEPPSHDKRRNDSEGDPKEQSAGTIALTRSDEKLPSSFPPFDEDFWAQRSFREGSPLGRDKSLLPMRMEASENSPLLLFSFLRGRIVFRCDDGTRAMTLCSSLSFFLPFSSFDEGFWLWKSHSGGIRVLSRRDVSLFPCLTSMTTSGRVWRRGSERLYLSLRLFLLFTEDSETWRDTNLDTVGRGRRLALSSLPSSMKALGHESSLDAMGSYVRLPLASLPLSIQ</sequence>
<name>A0A2A6BEQ2_PRIPA</name>
<feature type="region of interest" description="Disordered" evidence="1">
    <location>
        <begin position="1"/>
        <end position="49"/>
    </location>
</feature>
<evidence type="ECO:0000256" key="1">
    <source>
        <dbReference type="SAM" id="MobiDB-lite"/>
    </source>
</evidence>
<accession>A0A2A6BEQ2</accession>
<reference evidence="2" key="2">
    <citation type="submission" date="2022-06" db="UniProtKB">
        <authorList>
            <consortium name="EnsemblMetazoa"/>
        </authorList>
    </citation>
    <scope>IDENTIFICATION</scope>
    <source>
        <strain evidence="2">PS312</strain>
    </source>
</reference>
<evidence type="ECO:0000313" key="3">
    <source>
        <dbReference type="Proteomes" id="UP000005239"/>
    </source>
</evidence>